<dbReference type="InterPro" id="IPR016147">
    <property type="entry name" value="Pili_assmbl_chaperone_N"/>
</dbReference>
<comment type="similarity">
    <text evidence="2">Belongs to the periplasmic pilus chaperone family.</text>
</comment>
<dbReference type="InterPro" id="IPR008962">
    <property type="entry name" value="PapD-like_sf"/>
</dbReference>
<protein>
    <submittedName>
        <fullName evidence="9">Molecular chaperone</fullName>
    </submittedName>
</protein>
<feature type="signal peptide" evidence="6">
    <location>
        <begin position="1"/>
        <end position="27"/>
    </location>
</feature>
<evidence type="ECO:0000313" key="10">
    <source>
        <dbReference type="Proteomes" id="UP001595967"/>
    </source>
</evidence>
<gene>
    <name evidence="9" type="ORF">ACFO3A_02840</name>
</gene>
<organism evidence="9 10">
    <name type="scientific">Comamonas nitrativorans</name>
    <dbReference type="NCBI Taxonomy" id="108437"/>
    <lineage>
        <taxon>Bacteria</taxon>
        <taxon>Pseudomonadati</taxon>
        <taxon>Pseudomonadota</taxon>
        <taxon>Betaproteobacteria</taxon>
        <taxon>Burkholderiales</taxon>
        <taxon>Comamonadaceae</taxon>
        <taxon>Comamonas</taxon>
    </lineage>
</organism>
<name>A0ABV9GSY0_9BURK</name>
<dbReference type="InterPro" id="IPR036316">
    <property type="entry name" value="Pili_assmbl_chap_C_dom_sf"/>
</dbReference>
<evidence type="ECO:0000259" key="8">
    <source>
        <dbReference type="Pfam" id="PF02753"/>
    </source>
</evidence>
<dbReference type="InterPro" id="IPR001829">
    <property type="entry name" value="Pili_assmbl_chaperone_bac"/>
</dbReference>
<evidence type="ECO:0000256" key="2">
    <source>
        <dbReference type="ARBA" id="ARBA00007399"/>
    </source>
</evidence>
<evidence type="ECO:0000259" key="7">
    <source>
        <dbReference type="Pfam" id="PF00345"/>
    </source>
</evidence>
<dbReference type="Pfam" id="PF02753">
    <property type="entry name" value="PapD_C"/>
    <property type="match status" value="1"/>
</dbReference>
<evidence type="ECO:0000313" key="9">
    <source>
        <dbReference type="EMBL" id="MFC4621152.1"/>
    </source>
</evidence>
<evidence type="ECO:0000256" key="4">
    <source>
        <dbReference type="ARBA" id="ARBA00022764"/>
    </source>
</evidence>
<keyword evidence="4" id="KW-0574">Periplasm</keyword>
<keyword evidence="10" id="KW-1185">Reference proteome</keyword>
<dbReference type="EMBL" id="JBHSEW010000002">
    <property type="protein sequence ID" value="MFC4621152.1"/>
    <property type="molecule type" value="Genomic_DNA"/>
</dbReference>
<evidence type="ECO:0000256" key="3">
    <source>
        <dbReference type="ARBA" id="ARBA00022729"/>
    </source>
</evidence>
<dbReference type="PRINTS" id="PR00969">
    <property type="entry name" value="CHAPERONPILI"/>
</dbReference>
<dbReference type="RefSeq" id="WP_377723819.1">
    <property type="nucleotide sequence ID" value="NZ_JBHSEW010000002.1"/>
</dbReference>
<evidence type="ECO:0000256" key="1">
    <source>
        <dbReference type="ARBA" id="ARBA00004418"/>
    </source>
</evidence>
<feature type="domain" description="Pili assembly chaperone N-terminal" evidence="7">
    <location>
        <begin position="29"/>
        <end position="145"/>
    </location>
</feature>
<reference evidence="10" key="1">
    <citation type="journal article" date="2019" name="Int. J. Syst. Evol. Microbiol.">
        <title>The Global Catalogue of Microorganisms (GCM) 10K type strain sequencing project: providing services to taxonomists for standard genome sequencing and annotation.</title>
        <authorList>
            <consortium name="The Broad Institute Genomics Platform"/>
            <consortium name="The Broad Institute Genome Sequencing Center for Infectious Disease"/>
            <person name="Wu L."/>
            <person name="Ma J."/>
        </authorList>
    </citation>
    <scope>NUCLEOTIDE SEQUENCE [LARGE SCALE GENOMIC DNA]</scope>
    <source>
        <strain evidence="10">JCM 11650</strain>
    </source>
</reference>
<keyword evidence="3 6" id="KW-0732">Signal</keyword>
<dbReference type="InterPro" id="IPR013783">
    <property type="entry name" value="Ig-like_fold"/>
</dbReference>
<comment type="caution">
    <text evidence="9">The sequence shown here is derived from an EMBL/GenBank/DDBJ whole genome shotgun (WGS) entry which is preliminary data.</text>
</comment>
<accession>A0ABV9GSY0</accession>
<evidence type="ECO:0000256" key="5">
    <source>
        <dbReference type="ARBA" id="ARBA00023186"/>
    </source>
</evidence>
<dbReference type="SUPFAM" id="SSF49584">
    <property type="entry name" value="Periplasmic chaperone C-domain"/>
    <property type="match status" value="1"/>
</dbReference>
<comment type="subcellular location">
    <subcellularLocation>
        <location evidence="1">Periplasm</location>
    </subcellularLocation>
</comment>
<dbReference type="SUPFAM" id="SSF49354">
    <property type="entry name" value="PapD-like"/>
    <property type="match status" value="1"/>
</dbReference>
<proteinExistence type="inferred from homology"/>
<dbReference type="PANTHER" id="PTHR30251">
    <property type="entry name" value="PILUS ASSEMBLY CHAPERONE"/>
    <property type="match status" value="1"/>
</dbReference>
<dbReference type="InterPro" id="IPR050643">
    <property type="entry name" value="Periplasmic_pilus_chap"/>
</dbReference>
<dbReference type="Gene3D" id="2.60.40.10">
    <property type="entry name" value="Immunoglobulins"/>
    <property type="match status" value="2"/>
</dbReference>
<keyword evidence="5" id="KW-0143">Chaperone</keyword>
<feature type="domain" description="Pili assembly chaperone C-terminal" evidence="8">
    <location>
        <begin position="171"/>
        <end position="233"/>
    </location>
</feature>
<dbReference type="Proteomes" id="UP001595967">
    <property type="component" value="Unassembled WGS sequence"/>
</dbReference>
<dbReference type="InterPro" id="IPR016148">
    <property type="entry name" value="Pili_assmbl_chaperone_C"/>
</dbReference>
<feature type="chain" id="PRO_5045809904" evidence="6">
    <location>
        <begin position="28"/>
        <end position="253"/>
    </location>
</feature>
<dbReference type="Pfam" id="PF00345">
    <property type="entry name" value="PapD_N"/>
    <property type="match status" value="1"/>
</dbReference>
<sequence length="253" mass="26924">MTVSRIHTFARRVLLALMLTGAVGAYADISLNTTRVIFDGKNKEASLVVRNGANPVLIQSWLESNTPGDKGELPFAITPALARMQVNGQQLLRVLYAGGANAMPLDRESVLWVNVQEIPQQAEAENTLQIAIRQRIKMFFRPTGLPGSAAEAPSALRWSIDSADGKQVLKVQNPTAFHVSTTGIDMGSDADKQRISEAVMIAPGESKTFALKSGTVPASSVSFTAINDYGGSQSYQSPIGGALPAQASQATEP</sequence>
<evidence type="ECO:0000256" key="6">
    <source>
        <dbReference type="SAM" id="SignalP"/>
    </source>
</evidence>
<dbReference type="PANTHER" id="PTHR30251:SF2">
    <property type="entry name" value="FIMBRIAL CHAPERONE YADV-RELATED"/>
    <property type="match status" value="1"/>
</dbReference>